<evidence type="ECO:0000313" key="2">
    <source>
        <dbReference type="EMBL" id="GJS89081.1"/>
    </source>
</evidence>
<organism evidence="2 3">
    <name type="scientific">Tanacetum coccineum</name>
    <dbReference type="NCBI Taxonomy" id="301880"/>
    <lineage>
        <taxon>Eukaryota</taxon>
        <taxon>Viridiplantae</taxon>
        <taxon>Streptophyta</taxon>
        <taxon>Embryophyta</taxon>
        <taxon>Tracheophyta</taxon>
        <taxon>Spermatophyta</taxon>
        <taxon>Magnoliopsida</taxon>
        <taxon>eudicotyledons</taxon>
        <taxon>Gunneridae</taxon>
        <taxon>Pentapetalae</taxon>
        <taxon>asterids</taxon>
        <taxon>campanulids</taxon>
        <taxon>Asterales</taxon>
        <taxon>Asteraceae</taxon>
        <taxon>Asteroideae</taxon>
        <taxon>Anthemideae</taxon>
        <taxon>Anthemidinae</taxon>
        <taxon>Tanacetum</taxon>
    </lineage>
</organism>
<comment type="caution">
    <text evidence="2">The sequence shown here is derived from an EMBL/GenBank/DDBJ whole genome shotgun (WGS) entry which is preliminary data.</text>
</comment>
<keyword evidence="3" id="KW-1185">Reference proteome</keyword>
<accession>A0ABQ4ZHT0</accession>
<evidence type="ECO:0000256" key="1">
    <source>
        <dbReference type="SAM" id="MobiDB-lite"/>
    </source>
</evidence>
<protein>
    <submittedName>
        <fullName evidence="2">Uncharacterized protein</fullName>
    </submittedName>
</protein>
<sequence>MMGVLTKQLRNSDLNIEGFRPCQTQNEKRATPERTKQSKKKWKNWWDVGDHERKIPYHSLAIQPSNGQEAMMEPGEMCVDFKDLNNGKSPKDCYP</sequence>
<dbReference type="EMBL" id="BQNB010011323">
    <property type="protein sequence ID" value="GJS89081.1"/>
    <property type="molecule type" value="Genomic_DNA"/>
</dbReference>
<feature type="compositionally biased region" description="Basic and acidic residues" evidence="1">
    <location>
        <begin position="26"/>
        <end position="36"/>
    </location>
</feature>
<gene>
    <name evidence="2" type="ORF">Tco_0771717</name>
</gene>
<feature type="region of interest" description="Disordered" evidence="1">
    <location>
        <begin position="18"/>
        <end position="42"/>
    </location>
</feature>
<evidence type="ECO:0000313" key="3">
    <source>
        <dbReference type="Proteomes" id="UP001151760"/>
    </source>
</evidence>
<dbReference type="Proteomes" id="UP001151760">
    <property type="component" value="Unassembled WGS sequence"/>
</dbReference>
<reference evidence="2" key="2">
    <citation type="submission" date="2022-01" db="EMBL/GenBank/DDBJ databases">
        <authorList>
            <person name="Yamashiro T."/>
            <person name="Shiraishi A."/>
            <person name="Satake H."/>
            <person name="Nakayama K."/>
        </authorList>
    </citation>
    <scope>NUCLEOTIDE SEQUENCE</scope>
</reference>
<proteinExistence type="predicted"/>
<reference evidence="2" key="1">
    <citation type="journal article" date="2022" name="Int. J. Mol. Sci.">
        <title>Draft Genome of Tanacetum Coccineum: Genomic Comparison of Closely Related Tanacetum-Family Plants.</title>
        <authorList>
            <person name="Yamashiro T."/>
            <person name="Shiraishi A."/>
            <person name="Nakayama K."/>
            <person name="Satake H."/>
        </authorList>
    </citation>
    <scope>NUCLEOTIDE SEQUENCE</scope>
</reference>
<name>A0ABQ4ZHT0_9ASTR</name>